<keyword evidence="4" id="KW-0597">Phosphoprotein</keyword>
<evidence type="ECO:0000256" key="4">
    <source>
        <dbReference type="ARBA" id="ARBA00022553"/>
    </source>
</evidence>
<evidence type="ECO:0000256" key="3">
    <source>
        <dbReference type="ARBA" id="ARBA00022527"/>
    </source>
</evidence>
<dbReference type="FunFam" id="3.30.430.20:FF:000013">
    <property type="entry name" value="Cysteine-rich RLK (RECEPTOR-like protein kinase) 23"/>
    <property type="match status" value="1"/>
</dbReference>
<dbReference type="GO" id="GO:0004674">
    <property type="term" value="F:protein serine/threonine kinase activity"/>
    <property type="evidence" value="ECO:0007669"/>
    <property type="project" value="UniProtKB-KW"/>
</dbReference>
<feature type="binding site" evidence="18">
    <location>
        <position position="375"/>
    </location>
    <ligand>
        <name>ATP</name>
        <dbReference type="ChEBI" id="CHEBI:30616"/>
    </ligand>
</feature>
<feature type="signal peptide" evidence="21">
    <location>
        <begin position="1"/>
        <end position="22"/>
    </location>
</feature>
<evidence type="ECO:0000259" key="22">
    <source>
        <dbReference type="PROSITE" id="PS50011"/>
    </source>
</evidence>
<dbReference type="PROSITE" id="PS00108">
    <property type="entry name" value="PROTEIN_KINASE_ST"/>
    <property type="match status" value="2"/>
</dbReference>
<evidence type="ECO:0000256" key="19">
    <source>
        <dbReference type="SAM" id="MobiDB-lite"/>
    </source>
</evidence>
<feature type="domain" description="Protein kinase" evidence="22">
    <location>
        <begin position="347"/>
        <end position="658"/>
    </location>
</feature>
<evidence type="ECO:0000256" key="1">
    <source>
        <dbReference type="ARBA" id="ARBA00004167"/>
    </source>
</evidence>
<keyword evidence="12 20" id="KW-1133">Transmembrane helix</keyword>
<dbReference type="PANTHER" id="PTHR27002">
    <property type="entry name" value="RECEPTOR-LIKE SERINE/THREONINE-PROTEIN KINASE SD1-8"/>
    <property type="match status" value="1"/>
</dbReference>
<proteinExistence type="predicted"/>
<dbReference type="PANTHER" id="PTHR27002:SF1108">
    <property type="entry name" value="CYSTEINE-RICH RECEPTOR-KINASE-LIKE PROTEIN"/>
    <property type="match status" value="1"/>
</dbReference>
<evidence type="ECO:0000256" key="15">
    <source>
        <dbReference type="ARBA" id="ARBA00023180"/>
    </source>
</evidence>
<dbReference type="InterPro" id="IPR002902">
    <property type="entry name" value="GNK2"/>
</dbReference>
<dbReference type="CDD" id="cd23509">
    <property type="entry name" value="Gnk2-like"/>
    <property type="match status" value="6"/>
</dbReference>
<dbReference type="InterPro" id="IPR038408">
    <property type="entry name" value="GNK2_sf"/>
</dbReference>
<keyword evidence="11 18" id="KW-0067">ATP-binding</keyword>
<dbReference type="PROSITE" id="PS50011">
    <property type="entry name" value="PROTEIN_KINASE_DOM"/>
    <property type="match status" value="2"/>
</dbReference>
<keyword evidence="13 20" id="KW-0472">Membrane</keyword>
<dbReference type="InterPro" id="IPR001245">
    <property type="entry name" value="Ser-Thr/Tyr_kinase_cat_dom"/>
</dbReference>
<gene>
    <name evidence="24" type="ORF">LLUT_LOCUS17381</name>
</gene>
<dbReference type="FunFam" id="3.30.200.20:FF:000727">
    <property type="entry name" value="Cysteine-rich RLK (RECEPTOR-like protein kinase) 23"/>
    <property type="match status" value="2"/>
</dbReference>
<sequence length="1420" mass="160461">MGSFYLFLLPLTFFSLYIHCSSFPIIQAAIHQDPKAFYNCTRNTTLALNGDYHSNIQKLLHSLLSNGTGNPITFNTTVTSKNTADTVYGFAFCMSDIAPKACQECVIEAAKLLSSLCTTGKEAIIWYQVCMVRYSDRYFFAMLEESPKLTAVSDQDYVGQASHFGNILWDMMNELRTMTASASNKYAYKSENISEKEKLHGSGWCAQYLSTENCSWCLSDAIAEVTNVCCRGKSGGRVIYPSCSVRFELYAFHNSDVGWLQKPPMPSSTRSSAQQGKQKQKILTIIVIVVPIIVSLVLLYLGCNCILHRRERKNDDDILKESFGIDITTLESLRYDLATIEAATNRFATENRIGKGGFGEVYKGVLSDGQEIAVKRLTRSSGQGAVEFKNEVLVIAKLQHRNLVRLLGFCLEAEEKILIYEYVPNKSLDYFLFDPEKQRLLTWSKRHKIITGVARGIVYLHEDSRLKIIHRDLKPSNVLLDSNMNPKISDFGIARIVAVDQIEESTFLFIIVNFANNKAYASTFMGSSCSGNKVTPNSTIELNHKTLLSYLSSNATNNKDYYNTTVVGINHPNDTVYGSFMCRGDVPFQVCRQCILNATNELSSNSDTTYCYLTTEASIRYDECMVRYSNRSFFSILDLNQPQSRWEYDANATDHKSFMHLLYDTLNQTTNEAAKANHSIGVKKYATKQTRISGFQTLFSLAQCTPDLSPKDCRTCLDLMISTIKEDGMGSSLMATIENLSCNIRYDVYPFYRPTASLPPKPNRPHVPQTNSSITISDHSQGPSYISHSCSSNQTITRNSDFLSNLRTLLASLSSNATSRTGFYKTTIYNKKPSDTVNGLFMCRGDVSPTLCQLCVLKATQRISLECSFSKEAIIWYNHCLLRYSYRSFFSTVDTSPTFQEFDVDNTSNLNQEQSFFTWSLANTLVNMQIDKWGSSIKNYGTRSLKVDDMNTLYILAQCTPDLSIWDCSTCLHNIFRYSIPWCCLASPKGKVLHPSCYMMFGLSQFYEVGDEAQELDPVSTYSGTKGKARLRLISIAMVPILFLLMFFFANRIRRLNELRRYKAILKENFGDESTTLESLQFDFAAIEAATNKFSYENLIGQGGFGKVYKGTLPDGREVAVKRLSKSSGQGAAEFKNEVLLIAKLQHRNLVALLGFCLQEDEKILVYEFVPNKSLDYFLFDPQKQRLLSWCERYKIIGGIAQAIQYLHEYSRLKIIHRDIKPSNVLLDDKMSPKISDFGMARMVTIDQEQGRTNRVVGTYGYMSPEYAMLGRFSEKSDIFSFGVMVLEIISSRKHSTSYQPYYVDGLLSHAWKQWRDGAPFEILDPSLHESCSQTEVMKCIQIGLLCVQEIPDDRPLMAEVVSYLSSPSIELPFPCEPAFFIHGGMEINMVEMELELDCVAKNITPFSINEMSISESLPR</sequence>
<evidence type="ECO:0000256" key="9">
    <source>
        <dbReference type="ARBA" id="ARBA00022741"/>
    </source>
</evidence>
<feature type="compositionally biased region" description="Polar residues" evidence="19">
    <location>
        <begin position="768"/>
        <end position="786"/>
    </location>
</feature>
<evidence type="ECO:0000256" key="14">
    <source>
        <dbReference type="ARBA" id="ARBA00023170"/>
    </source>
</evidence>
<reference evidence="24 25" key="1">
    <citation type="submission" date="2024-03" db="EMBL/GenBank/DDBJ databases">
        <authorList>
            <person name="Martinez-Hernandez J."/>
        </authorList>
    </citation>
    <scope>NUCLEOTIDE SEQUENCE [LARGE SCALE GENOMIC DNA]</scope>
</reference>
<feature type="domain" description="Gnk2-homologous" evidence="23">
    <location>
        <begin position="784"/>
        <end position="889"/>
    </location>
</feature>
<feature type="transmembrane region" description="Helical" evidence="20">
    <location>
        <begin position="282"/>
        <end position="303"/>
    </location>
</feature>
<dbReference type="Gene3D" id="3.30.200.20">
    <property type="entry name" value="Phosphorylase Kinase, domain 1"/>
    <property type="match status" value="2"/>
</dbReference>
<dbReference type="GO" id="GO:0005524">
    <property type="term" value="F:ATP binding"/>
    <property type="evidence" value="ECO:0007669"/>
    <property type="project" value="UniProtKB-UniRule"/>
</dbReference>
<evidence type="ECO:0000256" key="2">
    <source>
        <dbReference type="ARBA" id="ARBA00012513"/>
    </source>
</evidence>
<evidence type="ECO:0000256" key="21">
    <source>
        <dbReference type="SAM" id="SignalP"/>
    </source>
</evidence>
<dbReference type="Gene3D" id="3.30.430.20">
    <property type="entry name" value="Gnk2 domain, C-X8-C-X2-C motif"/>
    <property type="match status" value="6"/>
</dbReference>
<evidence type="ECO:0000259" key="23">
    <source>
        <dbReference type="PROSITE" id="PS51473"/>
    </source>
</evidence>
<dbReference type="Pfam" id="PF07714">
    <property type="entry name" value="PK_Tyr_Ser-Thr"/>
    <property type="match status" value="1"/>
</dbReference>
<comment type="caution">
    <text evidence="24">The sequence shown here is derived from an EMBL/GenBank/DDBJ whole genome shotgun (WGS) entry which is preliminary data.</text>
</comment>
<keyword evidence="14" id="KW-0675">Receptor</keyword>
<dbReference type="Pfam" id="PF00069">
    <property type="entry name" value="Pkinase"/>
    <property type="match status" value="1"/>
</dbReference>
<evidence type="ECO:0000256" key="12">
    <source>
        <dbReference type="ARBA" id="ARBA00022989"/>
    </source>
</evidence>
<dbReference type="FunFam" id="1.10.510.10:FF:000129">
    <property type="entry name" value="cysteine-rich receptor-like protein kinase 10"/>
    <property type="match status" value="1"/>
</dbReference>
<dbReference type="PROSITE" id="PS51473">
    <property type="entry name" value="GNK2"/>
    <property type="match status" value="6"/>
</dbReference>
<comment type="catalytic activity">
    <reaction evidence="16">
        <text>L-threonyl-[protein] + ATP = O-phospho-L-threonyl-[protein] + ADP + H(+)</text>
        <dbReference type="Rhea" id="RHEA:46608"/>
        <dbReference type="Rhea" id="RHEA-COMP:11060"/>
        <dbReference type="Rhea" id="RHEA-COMP:11605"/>
        <dbReference type="ChEBI" id="CHEBI:15378"/>
        <dbReference type="ChEBI" id="CHEBI:30013"/>
        <dbReference type="ChEBI" id="CHEBI:30616"/>
        <dbReference type="ChEBI" id="CHEBI:61977"/>
        <dbReference type="ChEBI" id="CHEBI:456216"/>
        <dbReference type="EC" id="2.7.11.1"/>
    </reaction>
</comment>
<evidence type="ECO:0000256" key="11">
    <source>
        <dbReference type="ARBA" id="ARBA00022840"/>
    </source>
</evidence>
<evidence type="ECO:0000256" key="13">
    <source>
        <dbReference type="ARBA" id="ARBA00023136"/>
    </source>
</evidence>
<organism evidence="24 25">
    <name type="scientific">Lupinus luteus</name>
    <name type="common">European yellow lupine</name>
    <dbReference type="NCBI Taxonomy" id="3873"/>
    <lineage>
        <taxon>Eukaryota</taxon>
        <taxon>Viridiplantae</taxon>
        <taxon>Streptophyta</taxon>
        <taxon>Embryophyta</taxon>
        <taxon>Tracheophyta</taxon>
        <taxon>Spermatophyta</taxon>
        <taxon>Magnoliopsida</taxon>
        <taxon>eudicotyledons</taxon>
        <taxon>Gunneridae</taxon>
        <taxon>Pentapetalae</taxon>
        <taxon>rosids</taxon>
        <taxon>fabids</taxon>
        <taxon>Fabales</taxon>
        <taxon>Fabaceae</taxon>
        <taxon>Papilionoideae</taxon>
        <taxon>50 kb inversion clade</taxon>
        <taxon>genistoids sensu lato</taxon>
        <taxon>core genistoids</taxon>
        <taxon>Genisteae</taxon>
        <taxon>Lupinus</taxon>
    </lineage>
</organism>
<dbReference type="InterPro" id="IPR008271">
    <property type="entry name" value="Ser/Thr_kinase_AS"/>
</dbReference>
<evidence type="ECO:0000256" key="10">
    <source>
        <dbReference type="ARBA" id="ARBA00022777"/>
    </source>
</evidence>
<comment type="subcellular location">
    <subcellularLocation>
        <location evidence="1">Membrane</location>
        <topology evidence="1">Single-pass membrane protein</topology>
    </subcellularLocation>
</comment>
<evidence type="ECO:0000256" key="8">
    <source>
        <dbReference type="ARBA" id="ARBA00022737"/>
    </source>
</evidence>
<dbReference type="Gene3D" id="1.10.510.10">
    <property type="entry name" value="Transferase(Phosphotransferase) domain 1"/>
    <property type="match status" value="2"/>
</dbReference>
<feature type="chain" id="PRO_5043718515" description="non-specific serine/threonine protein kinase" evidence="21">
    <location>
        <begin position="23"/>
        <end position="1420"/>
    </location>
</feature>
<evidence type="ECO:0000256" key="7">
    <source>
        <dbReference type="ARBA" id="ARBA00022729"/>
    </source>
</evidence>
<dbReference type="EC" id="2.7.11.1" evidence="2"/>
<keyword evidence="5" id="KW-0808">Transferase</keyword>
<evidence type="ECO:0000313" key="24">
    <source>
        <dbReference type="EMBL" id="CAL0316321.1"/>
    </source>
</evidence>
<dbReference type="Pfam" id="PF01657">
    <property type="entry name" value="Stress-antifung"/>
    <property type="match status" value="6"/>
</dbReference>
<feature type="domain" description="Gnk2-homologous" evidence="23">
    <location>
        <begin position="34"/>
        <end position="139"/>
    </location>
</feature>
<keyword evidence="7 21" id="KW-0732">Signal</keyword>
<protein>
    <recommendedName>
        <fullName evidence="2">non-specific serine/threonine protein kinase</fullName>
        <ecNumber evidence="2">2.7.11.1</ecNumber>
    </recommendedName>
</protein>
<evidence type="ECO:0000313" key="25">
    <source>
        <dbReference type="Proteomes" id="UP001497480"/>
    </source>
</evidence>
<dbReference type="PROSITE" id="PS00107">
    <property type="entry name" value="PROTEIN_KINASE_ATP"/>
    <property type="match status" value="2"/>
</dbReference>
<keyword evidence="25" id="KW-1185">Reference proteome</keyword>
<keyword evidence="3" id="KW-0723">Serine/threonine-protein kinase</keyword>
<feature type="domain" description="Gnk2-homologous" evidence="23">
    <location>
        <begin position="522"/>
        <end position="633"/>
    </location>
</feature>
<name>A0AAV1X549_LUPLU</name>
<accession>A0AAV1X549</accession>
<dbReference type="GO" id="GO:0042742">
    <property type="term" value="P:defense response to bacterium"/>
    <property type="evidence" value="ECO:0007669"/>
    <property type="project" value="TreeGrafter"/>
</dbReference>
<keyword evidence="15" id="KW-0325">Glycoprotein</keyword>
<dbReference type="CDD" id="cd14066">
    <property type="entry name" value="STKc_IRAK"/>
    <property type="match status" value="1"/>
</dbReference>
<feature type="domain" description="Gnk2-homologous" evidence="23">
    <location>
        <begin position="898"/>
        <end position="1006"/>
    </location>
</feature>
<dbReference type="FunFam" id="1.10.510.10:FF:001023">
    <property type="entry name" value="Os07g0541700 protein"/>
    <property type="match status" value="1"/>
</dbReference>
<feature type="domain" description="Gnk2-homologous" evidence="23">
    <location>
        <begin position="145"/>
        <end position="252"/>
    </location>
</feature>
<feature type="transmembrane region" description="Helical" evidence="20">
    <location>
        <begin position="1031"/>
        <end position="1050"/>
    </location>
</feature>
<evidence type="ECO:0000256" key="16">
    <source>
        <dbReference type="ARBA" id="ARBA00047899"/>
    </source>
</evidence>
<dbReference type="InterPro" id="IPR000719">
    <property type="entry name" value="Prot_kinase_dom"/>
</dbReference>
<dbReference type="SUPFAM" id="SSF56112">
    <property type="entry name" value="Protein kinase-like (PK-like)"/>
    <property type="match status" value="2"/>
</dbReference>
<evidence type="ECO:0000256" key="5">
    <source>
        <dbReference type="ARBA" id="ARBA00022679"/>
    </source>
</evidence>
<evidence type="ECO:0000256" key="6">
    <source>
        <dbReference type="ARBA" id="ARBA00022692"/>
    </source>
</evidence>
<evidence type="ECO:0000256" key="18">
    <source>
        <dbReference type="PROSITE-ProRule" id="PRU10141"/>
    </source>
</evidence>
<dbReference type="InterPro" id="IPR017441">
    <property type="entry name" value="Protein_kinase_ATP_BS"/>
</dbReference>
<dbReference type="EMBL" id="CAXHTB010000012">
    <property type="protein sequence ID" value="CAL0316321.1"/>
    <property type="molecule type" value="Genomic_DNA"/>
</dbReference>
<keyword evidence="8" id="KW-0677">Repeat</keyword>
<evidence type="ECO:0000256" key="20">
    <source>
        <dbReference type="SAM" id="Phobius"/>
    </source>
</evidence>
<keyword evidence="6 20" id="KW-0812">Transmembrane</keyword>
<feature type="domain" description="Gnk2-homologous" evidence="23">
    <location>
        <begin position="640"/>
        <end position="751"/>
    </location>
</feature>
<comment type="catalytic activity">
    <reaction evidence="17">
        <text>L-seryl-[protein] + ATP = O-phospho-L-seryl-[protein] + ADP + H(+)</text>
        <dbReference type="Rhea" id="RHEA:17989"/>
        <dbReference type="Rhea" id="RHEA-COMP:9863"/>
        <dbReference type="Rhea" id="RHEA-COMP:11604"/>
        <dbReference type="ChEBI" id="CHEBI:15378"/>
        <dbReference type="ChEBI" id="CHEBI:29999"/>
        <dbReference type="ChEBI" id="CHEBI:30616"/>
        <dbReference type="ChEBI" id="CHEBI:83421"/>
        <dbReference type="ChEBI" id="CHEBI:456216"/>
        <dbReference type="EC" id="2.7.11.1"/>
    </reaction>
</comment>
<dbReference type="Proteomes" id="UP001497480">
    <property type="component" value="Unassembled WGS sequence"/>
</dbReference>
<dbReference type="GO" id="GO:0005886">
    <property type="term" value="C:plasma membrane"/>
    <property type="evidence" value="ECO:0007669"/>
    <property type="project" value="TreeGrafter"/>
</dbReference>
<feature type="domain" description="Protein kinase" evidence="22">
    <location>
        <begin position="1094"/>
        <end position="1370"/>
    </location>
</feature>
<feature type="binding site" evidence="18">
    <location>
        <position position="1122"/>
    </location>
    <ligand>
        <name>ATP</name>
        <dbReference type="ChEBI" id="CHEBI:30616"/>
    </ligand>
</feature>
<feature type="region of interest" description="Disordered" evidence="19">
    <location>
        <begin position="757"/>
        <end position="786"/>
    </location>
</feature>
<evidence type="ECO:0000256" key="17">
    <source>
        <dbReference type="ARBA" id="ARBA00048679"/>
    </source>
</evidence>
<dbReference type="SMART" id="SM00220">
    <property type="entry name" value="S_TKc"/>
    <property type="match status" value="2"/>
</dbReference>
<keyword evidence="10" id="KW-0418">Kinase</keyword>
<keyword evidence="9 18" id="KW-0547">Nucleotide-binding</keyword>
<dbReference type="InterPro" id="IPR011009">
    <property type="entry name" value="Kinase-like_dom_sf"/>
</dbReference>